<comment type="caution">
    <text evidence="3">The sequence shown here is derived from an EMBL/GenBank/DDBJ whole genome shotgun (WGS) entry which is preliminary data.</text>
</comment>
<name>A0A8H5JTE7_9HYPO</name>
<organism evidence="3 4">
    <name type="scientific">Fusarium mexicanum</name>
    <dbReference type="NCBI Taxonomy" id="751941"/>
    <lineage>
        <taxon>Eukaryota</taxon>
        <taxon>Fungi</taxon>
        <taxon>Dikarya</taxon>
        <taxon>Ascomycota</taxon>
        <taxon>Pezizomycotina</taxon>
        <taxon>Sordariomycetes</taxon>
        <taxon>Hypocreomycetidae</taxon>
        <taxon>Hypocreales</taxon>
        <taxon>Nectriaceae</taxon>
        <taxon>Fusarium</taxon>
        <taxon>Fusarium fujikuroi species complex</taxon>
    </lineage>
</organism>
<feature type="signal peptide" evidence="2">
    <location>
        <begin position="1"/>
        <end position="18"/>
    </location>
</feature>
<feature type="chain" id="PRO_5034485226" evidence="2">
    <location>
        <begin position="19"/>
        <end position="256"/>
    </location>
</feature>
<evidence type="ECO:0000313" key="3">
    <source>
        <dbReference type="EMBL" id="KAF5559006.1"/>
    </source>
</evidence>
<dbReference type="Proteomes" id="UP000522262">
    <property type="component" value="Unassembled WGS sequence"/>
</dbReference>
<proteinExistence type="predicted"/>
<keyword evidence="1" id="KW-1133">Transmembrane helix</keyword>
<sequence>MKVTPFLTALVGAQSVAAYEYVYLVNSVKGNEVSSGMAYYGDKNPPGNMVRPSDYTDVTHGTFTYWEGKAVKGTFRSGVTFTSQIAAGAVKVDLNAWAGTGSNGYKKFNCYKSIARNKAAKVLYEVDGWKDVPTSDIALYFFWVSELPYVRLLRRWMGYTKVTAQWMTIPLWMAGAKRSIAIAFVNSFGPLAIIYGNYLWPSTNAPQHLVGFATLTATCGLGCAIAFAAPWYLMLQPKESITEAEREQRQELWSSQ</sequence>
<feature type="transmembrane region" description="Helical" evidence="1">
    <location>
        <begin position="212"/>
        <end position="233"/>
    </location>
</feature>
<evidence type="ECO:0000313" key="4">
    <source>
        <dbReference type="Proteomes" id="UP000522262"/>
    </source>
</evidence>
<dbReference type="EMBL" id="JAAOAM010000004">
    <property type="protein sequence ID" value="KAF5559006.1"/>
    <property type="molecule type" value="Genomic_DNA"/>
</dbReference>
<feature type="transmembrane region" description="Helical" evidence="1">
    <location>
        <begin position="180"/>
        <end position="200"/>
    </location>
</feature>
<reference evidence="3 4" key="1">
    <citation type="submission" date="2020-05" db="EMBL/GenBank/DDBJ databases">
        <title>Identification and distribution of gene clusters putatively required for synthesis of sphingolipid metabolism inhibitors in phylogenetically diverse species of the filamentous fungus Fusarium.</title>
        <authorList>
            <person name="Kim H.-S."/>
            <person name="Busman M."/>
            <person name="Brown D.W."/>
            <person name="Divon H."/>
            <person name="Uhlig S."/>
            <person name="Proctor R.H."/>
        </authorList>
    </citation>
    <scope>NUCLEOTIDE SEQUENCE [LARGE SCALE GENOMIC DNA]</scope>
    <source>
        <strain evidence="3 4">NRRL 53147</strain>
    </source>
</reference>
<keyword evidence="2" id="KW-0732">Signal</keyword>
<keyword evidence="1" id="KW-0812">Transmembrane</keyword>
<evidence type="ECO:0000256" key="1">
    <source>
        <dbReference type="SAM" id="Phobius"/>
    </source>
</evidence>
<protein>
    <submittedName>
        <fullName evidence="3">Myroilysin</fullName>
    </submittedName>
</protein>
<gene>
    <name evidence="3" type="ORF">FMEXI_201</name>
</gene>
<evidence type="ECO:0000256" key="2">
    <source>
        <dbReference type="SAM" id="SignalP"/>
    </source>
</evidence>
<keyword evidence="4" id="KW-1185">Reference proteome</keyword>
<dbReference type="AlphaFoldDB" id="A0A8H5JTE7"/>
<accession>A0A8H5JTE7</accession>
<keyword evidence="1" id="KW-0472">Membrane</keyword>